<feature type="compositionally biased region" description="Low complexity" evidence="1">
    <location>
        <begin position="53"/>
        <end position="64"/>
    </location>
</feature>
<dbReference type="AlphaFoldDB" id="A0A969WDL9"/>
<dbReference type="EMBL" id="JAAVXB010000018">
    <property type="protein sequence ID" value="NKF24658.1"/>
    <property type="molecule type" value="Genomic_DNA"/>
</dbReference>
<proteinExistence type="predicted"/>
<evidence type="ECO:0000313" key="3">
    <source>
        <dbReference type="EMBL" id="NKF24658.1"/>
    </source>
</evidence>
<sequence>MAGPELRAPKRAVTAERDRLPAILLTVLLIGAGLYVALHWLDRIETQRESPDVPGAAPAPAGEGARPERPPRRETVPAPPTADVDCGLVNGQRRCYARSHDVPDDELSADDHVRRALAIMESRSSTTARRGSGSVSPYPTADSLYAFAEHRCEAFLARGTIAYRECRAEQWHALRKGCIAWRGRLTTATAPQYERVQAYADAYCVAEQRYHIVD</sequence>
<keyword evidence="2" id="KW-0472">Membrane</keyword>
<feature type="compositionally biased region" description="Basic and acidic residues" evidence="1">
    <location>
        <begin position="65"/>
        <end position="75"/>
    </location>
</feature>
<dbReference type="RefSeq" id="WP_168149968.1">
    <property type="nucleotide sequence ID" value="NZ_JAAVXB010000018.1"/>
</dbReference>
<evidence type="ECO:0000313" key="4">
    <source>
        <dbReference type="Proteomes" id="UP000653472"/>
    </source>
</evidence>
<gene>
    <name evidence="3" type="ORF">G7Y82_20310</name>
</gene>
<reference evidence="3" key="1">
    <citation type="submission" date="2020-03" db="EMBL/GenBank/DDBJ databases">
        <title>Solimonas marina sp. nov., isolated from deep seawater of the Pacific Ocean.</title>
        <authorList>
            <person name="Liu X."/>
            <person name="Lai Q."/>
            <person name="Sun F."/>
            <person name="Gai Y."/>
            <person name="Li G."/>
            <person name="Shao Z."/>
        </authorList>
    </citation>
    <scope>NUCLEOTIDE SEQUENCE</scope>
    <source>
        <strain evidence="3">C16B3</strain>
    </source>
</reference>
<evidence type="ECO:0000256" key="2">
    <source>
        <dbReference type="SAM" id="Phobius"/>
    </source>
</evidence>
<name>A0A969WDL9_9GAMM</name>
<feature type="region of interest" description="Disordered" evidence="1">
    <location>
        <begin position="48"/>
        <end position="84"/>
    </location>
</feature>
<organism evidence="3 4">
    <name type="scientific">Solimonas marina</name>
    <dbReference type="NCBI Taxonomy" id="2714601"/>
    <lineage>
        <taxon>Bacteria</taxon>
        <taxon>Pseudomonadati</taxon>
        <taxon>Pseudomonadota</taxon>
        <taxon>Gammaproteobacteria</taxon>
        <taxon>Nevskiales</taxon>
        <taxon>Nevskiaceae</taxon>
        <taxon>Solimonas</taxon>
    </lineage>
</organism>
<protein>
    <submittedName>
        <fullName evidence="3">Uncharacterized protein</fullName>
    </submittedName>
</protein>
<keyword evidence="2" id="KW-1133">Transmembrane helix</keyword>
<comment type="caution">
    <text evidence="3">The sequence shown here is derived from an EMBL/GenBank/DDBJ whole genome shotgun (WGS) entry which is preliminary data.</text>
</comment>
<feature type="transmembrane region" description="Helical" evidence="2">
    <location>
        <begin position="20"/>
        <end position="41"/>
    </location>
</feature>
<keyword evidence="4" id="KW-1185">Reference proteome</keyword>
<accession>A0A969WDL9</accession>
<evidence type="ECO:0000256" key="1">
    <source>
        <dbReference type="SAM" id="MobiDB-lite"/>
    </source>
</evidence>
<keyword evidence="2" id="KW-0812">Transmembrane</keyword>
<dbReference type="Proteomes" id="UP000653472">
    <property type="component" value="Unassembled WGS sequence"/>
</dbReference>